<dbReference type="EMBL" id="HBKN01040071">
    <property type="protein sequence ID" value="CAE2327939.1"/>
    <property type="molecule type" value="Transcribed_RNA"/>
</dbReference>
<sequence>MRLERRKESLLARRAREKDKRAKEKERRQREFEALSDADKEEFLRRKEESRQLYREAREKFLADRDLAIAARGHPLQRVVIDLAYEHLMNEQQCKSLAIQLGYGYSMNKKAIIPLDISICGLDFNHSITGRALTELTAHNWDQGRGGVTFISSDVLNAFPREDIIYLTADSDNCIHELDPSKVYVIGGLVDRNKQKGASLSRAAQSNVRHARLPISEHLKLSSCEAITVDQTVRLLALVSSGETWSSALAASIPRRKVASYDNS</sequence>
<evidence type="ECO:0000259" key="7">
    <source>
        <dbReference type="PROSITE" id="PS51675"/>
    </source>
</evidence>
<proteinExistence type="predicted"/>
<evidence type="ECO:0000256" key="4">
    <source>
        <dbReference type="ARBA" id="ARBA00022691"/>
    </source>
</evidence>
<gene>
    <name evidence="8" type="ORF">GTHE00462_LOCUS31348</name>
</gene>
<name>A0A7S4P9R5_GUITH</name>
<evidence type="ECO:0000256" key="6">
    <source>
        <dbReference type="SAM" id="Coils"/>
    </source>
</evidence>
<keyword evidence="3" id="KW-0808">Transferase</keyword>
<dbReference type="PANTHER" id="PTHR13563">
    <property type="entry name" value="TRNA (GUANINE-9-) METHYLTRANSFERASE"/>
    <property type="match status" value="1"/>
</dbReference>
<dbReference type="InterPro" id="IPR007356">
    <property type="entry name" value="tRNA_m1G_MeTrfase_euk"/>
</dbReference>
<dbReference type="EC" id="2.1.1.221" evidence="1"/>
<organism evidence="8">
    <name type="scientific">Guillardia theta</name>
    <name type="common">Cryptophyte</name>
    <name type="synonym">Cryptomonas phi</name>
    <dbReference type="NCBI Taxonomy" id="55529"/>
    <lineage>
        <taxon>Eukaryota</taxon>
        <taxon>Cryptophyceae</taxon>
        <taxon>Pyrenomonadales</taxon>
        <taxon>Geminigeraceae</taxon>
        <taxon>Guillardia</taxon>
    </lineage>
</organism>
<keyword evidence="2" id="KW-0489">Methyltransferase</keyword>
<comment type="catalytic activity">
    <reaction evidence="5">
        <text>guanosine(9) in tRNA + S-adenosyl-L-methionine = N(1)-methylguanosine(9) in tRNA + S-adenosyl-L-homocysteine + H(+)</text>
        <dbReference type="Rhea" id="RHEA:43156"/>
        <dbReference type="Rhea" id="RHEA-COMP:10367"/>
        <dbReference type="Rhea" id="RHEA-COMP:10368"/>
        <dbReference type="ChEBI" id="CHEBI:15378"/>
        <dbReference type="ChEBI" id="CHEBI:57856"/>
        <dbReference type="ChEBI" id="CHEBI:59789"/>
        <dbReference type="ChEBI" id="CHEBI:73542"/>
        <dbReference type="ChEBI" id="CHEBI:74269"/>
        <dbReference type="EC" id="2.1.1.221"/>
    </reaction>
</comment>
<evidence type="ECO:0000313" key="8">
    <source>
        <dbReference type="EMBL" id="CAE2327939.1"/>
    </source>
</evidence>
<feature type="domain" description="SAM-dependent MTase TRM10-type" evidence="7">
    <location>
        <begin position="63"/>
        <end position="260"/>
    </location>
</feature>
<dbReference type="CDD" id="cd18089">
    <property type="entry name" value="SPOUT_Trm10-like"/>
    <property type="match status" value="1"/>
</dbReference>
<reference evidence="8" key="1">
    <citation type="submission" date="2021-01" db="EMBL/GenBank/DDBJ databases">
        <authorList>
            <person name="Corre E."/>
            <person name="Pelletier E."/>
            <person name="Niang G."/>
            <person name="Scheremetjew M."/>
            <person name="Finn R."/>
            <person name="Kale V."/>
            <person name="Holt S."/>
            <person name="Cochrane G."/>
            <person name="Meng A."/>
            <person name="Brown T."/>
            <person name="Cohen L."/>
        </authorList>
    </citation>
    <scope>NUCLEOTIDE SEQUENCE</scope>
    <source>
        <strain evidence="8">CCMP 2712</strain>
    </source>
</reference>
<keyword evidence="6" id="KW-0175">Coiled coil</keyword>
<dbReference type="GO" id="GO:0052905">
    <property type="term" value="F:tRNA (guanosine(9)-N1)-methyltransferase activity"/>
    <property type="evidence" value="ECO:0007669"/>
    <property type="project" value="UniProtKB-EC"/>
</dbReference>
<evidence type="ECO:0000256" key="1">
    <source>
        <dbReference type="ARBA" id="ARBA00012797"/>
    </source>
</evidence>
<dbReference type="PANTHER" id="PTHR13563:SF13">
    <property type="entry name" value="TRNA METHYLTRANSFERASE 10 HOMOLOG A"/>
    <property type="match status" value="1"/>
</dbReference>
<dbReference type="GO" id="GO:0002939">
    <property type="term" value="P:tRNA N1-guanine methylation"/>
    <property type="evidence" value="ECO:0007669"/>
    <property type="project" value="TreeGrafter"/>
</dbReference>
<keyword evidence="4" id="KW-0949">S-adenosyl-L-methionine</keyword>
<protein>
    <recommendedName>
        <fullName evidence="1">tRNA (guanine(9)-N(1))-methyltransferase</fullName>
        <ecNumber evidence="1">2.1.1.221</ecNumber>
    </recommendedName>
</protein>
<evidence type="ECO:0000256" key="5">
    <source>
        <dbReference type="ARBA" id="ARBA00048434"/>
    </source>
</evidence>
<dbReference type="GO" id="GO:0005634">
    <property type="term" value="C:nucleus"/>
    <property type="evidence" value="ECO:0007669"/>
    <property type="project" value="TreeGrafter"/>
</dbReference>
<feature type="coiled-coil region" evidence="6">
    <location>
        <begin position="7"/>
        <end position="60"/>
    </location>
</feature>
<dbReference type="InterPro" id="IPR028564">
    <property type="entry name" value="MT_TRM10-typ"/>
</dbReference>
<dbReference type="GO" id="GO:0000049">
    <property type="term" value="F:tRNA binding"/>
    <property type="evidence" value="ECO:0007669"/>
    <property type="project" value="TreeGrafter"/>
</dbReference>
<evidence type="ECO:0000256" key="3">
    <source>
        <dbReference type="ARBA" id="ARBA00022679"/>
    </source>
</evidence>
<dbReference type="InterPro" id="IPR038459">
    <property type="entry name" value="MT_TRM10-typ_sf"/>
</dbReference>
<accession>A0A7S4P9R5</accession>
<dbReference type="AlphaFoldDB" id="A0A7S4P9R5"/>
<evidence type="ECO:0000256" key="2">
    <source>
        <dbReference type="ARBA" id="ARBA00022603"/>
    </source>
</evidence>
<dbReference type="PROSITE" id="PS51675">
    <property type="entry name" value="SAM_MT_TRM10"/>
    <property type="match status" value="1"/>
</dbReference>
<dbReference type="Gene3D" id="3.40.1280.30">
    <property type="match status" value="1"/>
</dbReference>